<evidence type="ECO:0000256" key="1">
    <source>
        <dbReference type="ARBA" id="ARBA00004496"/>
    </source>
</evidence>
<dbReference type="GO" id="GO:0006355">
    <property type="term" value="P:regulation of DNA-templated transcription"/>
    <property type="evidence" value="ECO:0007669"/>
    <property type="project" value="InterPro"/>
</dbReference>
<keyword evidence="13" id="KW-1185">Reference proteome</keyword>
<dbReference type="PANTHER" id="PTHR48111:SF35">
    <property type="entry name" value="TRANSCRIPTIONAL REGULATORY PROTEIN QSEB"/>
    <property type="match status" value="1"/>
</dbReference>
<dbReference type="GO" id="GO:0000976">
    <property type="term" value="F:transcription cis-regulatory region binding"/>
    <property type="evidence" value="ECO:0007669"/>
    <property type="project" value="TreeGrafter"/>
</dbReference>
<dbReference type="GO" id="GO:0032993">
    <property type="term" value="C:protein-DNA complex"/>
    <property type="evidence" value="ECO:0007669"/>
    <property type="project" value="TreeGrafter"/>
</dbReference>
<feature type="DNA-binding region" description="OmpR/PhoB-type" evidence="9">
    <location>
        <begin position="124"/>
        <end position="218"/>
    </location>
</feature>
<dbReference type="SMART" id="SM00862">
    <property type="entry name" value="Trans_reg_C"/>
    <property type="match status" value="1"/>
</dbReference>
<feature type="modified residue" description="4-aspartylphosphate" evidence="8">
    <location>
        <position position="51"/>
    </location>
</feature>
<dbReference type="GO" id="GO:0000156">
    <property type="term" value="F:phosphorelay response regulator activity"/>
    <property type="evidence" value="ECO:0007669"/>
    <property type="project" value="TreeGrafter"/>
</dbReference>
<evidence type="ECO:0000256" key="6">
    <source>
        <dbReference type="ARBA" id="ARBA00023125"/>
    </source>
</evidence>
<keyword evidence="4" id="KW-0902">Two-component regulatory system</keyword>
<protein>
    <submittedName>
        <fullName evidence="12">Two component transcriptional regulator</fullName>
    </submittedName>
</protein>
<dbReference type="PROSITE" id="PS50110">
    <property type="entry name" value="RESPONSE_REGULATORY"/>
    <property type="match status" value="1"/>
</dbReference>
<evidence type="ECO:0000256" key="2">
    <source>
        <dbReference type="ARBA" id="ARBA00022490"/>
    </source>
</evidence>
<organism evidence="12 13">
    <name type="scientific">Caballeronia concitans</name>
    <dbReference type="NCBI Taxonomy" id="1777133"/>
    <lineage>
        <taxon>Bacteria</taxon>
        <taxon>Pseudomonadati</taxon>
        <taxon>Pseudomonadota</taxon>
        <taxon>Betaproteobacteria</taxon>
        <taxon>Burkholderiales</taxon>
        <taxon>Burkholderiaceae</taxon>
        <taxon>Caballeronia</taxon>
    </lineage>
</organism>
<evidence type="ECO:0000259" key="10">
    <source>
        <dbReference type="PROSITE" id="PS50110"/>
    </source>
</evidence>
<dbReference type="InterPro" id="IPR036388">
    <property type="entry name" value="WH-like_DNA-bd_sf"/>
</dbReference>
<dbReference type="Proteomes" id="UP000198263">
    <property type="component" value="Unassembled WGS sequence"/>
</dbReference>
<sequence>MRILLVEDDVLIGRGLQHGLRKEGMAVDWTTDGEAAAIALRTTSYGLILLDLGLPKQDGLTLLKNLRGRHDPTAVIIITARDGVPDRVAGLDGGADDYMVKPFALEELLARIRVLDRRHAGRAQATLQAGEIELDPARRSVLLRGEKISVTAREFALLYELMRSPSVVVTREQLEERLYGWNEEIESNAIQVHVHNLRRKLGAQAIRNVRGVGYQIGDSA</sequence>
<keyword evidence="6 9" id="KW-0238">DNA-binding</keyword>
<evidence type="ECO:0000256" key="3">
    <source>
        <dbReference type="ARBA" id="ARBA00022553"/>
    </source>
</evidence>
<dbReference type="SMART" id="SM00448">
    <property type="entry name" value="REC"/>
    <property type="match status" value="1"/>
</dbReference>
<evidence type="ECO:0000256" key="5">
    <source>
        <dbReference type="ARBA" id="ARBA00023015"/>
    </source>
</evidence>
<dbReference type="InterPro" id="IPR011006">
    <property type="entry name" value="CheY-like_superfamily"/>
</dbReference>
<dbReference type="GO" id="GO:0005829">
    <property type="term" value="C:cytosol"/>
    <property type="evidence" value="ECO:0007669"/>
    <property type="project" value="TreeGrafter"/>
</dbReference>
<dbReference type="OrthoDB" id="9802426at2"/>
<evidence type="ECO:0000256" key="4">
    <source>
        <dbReference type="ARBA" id="ARBA00023012"/>
    </source>
</evidence>
<dbReference type="InterPro" id="IPR039420">
    <property type="entry name" value="WalR-like"/>
</dbReference>
<evidence type="ECO:0000256" key="7">
    <source>
        <dbReference type="ARBA" id="ARBA00023163"/>
    </source>
</evidence>
<proteinExistence type="predicted"/>
<keyword evidence="5" id="KW-0805">Transcription regulation</keyword>
<dbReference type="Gene3D" id="1.10.10.10">
    <property type="entry name" value="Winged helix-like DNA-binding domain superfamily/Winged helix DNA-binding domain"/>
    <property type="match status" value="1"/>
</dbReference>
<feature type="domain" description="Response regulatory" evidence="10">
    <location>
        <begin position="2"/>
        <end position="116"/>
    </location>
</feature>
<dbReference type="Pfam" id="PF00072">
    <property type="entry name" value="Response_reg"/>
    <property type="match status" value="1"/>
</dbReference>
<dbReference type="CDD" id="cd00383">
    <property type="entry name" value="trans_reg_C"/>
    <property type="match status" value="1"/>
</dbReference>
<dbReference type="FunFam" id="3.40.50.2300:FF:000002">
    <property type="entry name" value="DNA-binding response regulator PhoP"/>
    <property type="match status" value="1"/>
</dbReference>
<dbReference type="Gene3D" id="6.10.250.690">
    <property type="match status" value="1"/>
</dbReference>
<evidence type="ECO:0000313" key="12">
    <source>
        <dbReference type="EMBL" id="SAL52264.1"/>
    </source>
</evidence>
<comment type="caution">
    <text evidence="12">The sequence shown here is derived from an EMBL/GenBank/DDBJ whole genome shotgun (WGS) entry which is preliminary data.</text>
</comment>
<dbReference type="Gene3D" id="3.40.50.2300">
    <property type="match status" value="1"/>
</dbReference>
<keyword evidence="7" id="KW-0804">Transcription</keyword>
<dbReference type="SUPFAM" id="SSF52172">
    <property type="entry name" value="CheY-like"/>
    <property type="match status" value="1"/>
</dbReference>
<name>A0A658R5D2_9BURK</name>
<dbReference type="EMBL" id="FCNV02000025">
    <property type="protein sequence ID" value="SAL52264.1"/>
    <property type="molecule type" value="Genomic_DNA"/>
</dbReference>
<dbReference type="PANTHER" id="PTHR48111">
    <property type="entry name" value="REGULATOR OF RPOS"/>
    <property type="match status" value="1"/>
</dbReference>
<dbReference type="PROSITE" id="PS51755">
    <property type="entry name" value="OMPR_PHOB"/>
    <property type="match status" value="1"/>
</dbReference>
<dbReference type="InterPro" id="IPR001867">
    <property type="entry name" value="OmpR/PhoB-type_DNA-bd"/>
</dbReference>
<keyword evidence="3 8" id="KW-0597">Phosphoprotein</keyword>
<gene>
    <name evidence="12" type="ORF">AWB72_05563</name>
</gene>
<dbReference type="AlphaFoldDB" id="A0A658R5D2"/>
<feature type="domain" description="OmpR/PhoB-type" evidence="11">
    <location>
        <begin position="124"/>
        <end position="218"/>
    </location>
</feature>
<dbReference type="CDD" id="cd17624">
    <property type="entry name" value="REC_OmpR_PmrA-like"/>
    <property type="match status" value="1"/>
</dbReference>
<evidence type="ECO:0000256" key="9">
    <source>
        <dbReference type="PROSITE-ProRule" id="PRU01091"/>
    </source>
</evidence>
<evidence type="ECO:0000259" key="11">
    <source>
        <dbReference type="PROSITE" id="PS51755"/>
    </source>
</evidence>
<evidence type="ECO:0000313" key="13">
    <source>
        <dbReference type="Proteomes" id="UP000198263"/>
    </source>
</evidence>
<dbReference type="RefSeq" id="WP_087129121.1">
    <property type="nucleotide sequence ID" value="NZ_FCNV02000025.1"/>
</dbReference>
<dbReference type="InterPro" id="IPR001789">
    <property type="entry name" value="Sig_transdc_resp-reg_receiver"/>
</dbReference>
<reference evidence="12 13" key="1">
    <citation type="submission" date="2016-01" db="EMBL/GenBank/DDBJ databases">
        <authorList>
            <person name="Peeters C."/>
        </authorList>
    </citation>
    <scope>NUCLEOTIDE SEQUENCE [LARGE SCALE GENOMIC DNA]</scope>
    <source>
        <strain evidence="12">LMG 29315</strain>
    </source>
</reference>
<evidence type="ECO:0000256" key="8">
    <source>
        <dbReference type="PROSITE-ProRule" id="PRU00169"/>
    </source>
</evidence>
<comment type="subcellular location">
    <subcellularLocation>
        <location evidence="1">Cytoplasm</location>
    </subcellularLocation>
</comment>
<accession>A0A658R5D2</accession>
<dbReference type="Pfam" id="PF00486">
    <property type="entry name" value="Trans_reg_C"/>
    <property type="match status" value="1"/>
</dbReference>
<keyword evidence="2" id="KW-0963">Cytoplasm</keyword>